<dbReference type="Proteomes" id="UP000636793">
    <property type="component" value="Unassembled WGS sequence"/>
</dbReference>
<evidence type="ECO:0000313" key="2">
    <source>
        <dbReference type="Proteomes" id="UP000636793"/>
    </source>
</evidence>
<dbReference type="EMBL" id="BMHI01000001">
    <property type="protein sequence ID" value="GGB22078.1"/>
    <property type="molecule type" value="Genomic_DNA"/>
</dbReference>
<reference evidence="1" key="2">
    <citation type="submission" date="2020-09" db="EMBL/GenBank/DDBJ databases">
        <authorList>
            <person name="Sun Q."/>
            <person name="Zhou Y."/>
        </authorList>
    </citation>
    <scope>NUCLEOTIDE SEQUENCE</scope>
    <source>
        <strain evidence="1">CGMCC 1.15085</strain>
    </source>
</reference>
<reference evidence="1" key="1">
    <citation type="journal article" date="2014" name="Int. J. Syst. Evol. Microbiol.">
        <title>Complete genome sequence of Corynebacterium casei LMG S-19264T (=DSM 44701T), isolated from a smear-ripened cheese.</title>
        <authorList>
            <consortium name="US DOE Joint Genome Institute (JGI-PGF)"/>
            <person name="Walter F."/>
            <person name="Albersmeier A."/>
            <person name="Kalinowski J."/>
            <person name="Ruckert C."/>
        </authorList>
    </citation>
    <scope>NUCLEOTIDE SEQUENCE</scope>
    <source>
        <strain evidence="1">CGMCC 1.15085</strain>
    </source>
</reference>
<gene>
    <name evidence="1" type="ORF">GCM10011492_09970</name>
</gene>
<comment type="caution">
    <text evidence="1">The sequence shown here is derived from an EMBL/GenBank/DDBJ whole genome shotgun (WGS) entry which is preliminary data.</text>
</comment>
<proteinExistence type="predicted"/>
<organism evidence="1 2">
    <name type="scientific">Flexivirga endophytica</name>
    <dbReference type="NCBI Taxonomy" id="1849103"/>
    <lineage>
        <taxon>Bacteria</taxon>
        <taxon>Bacillati</taxon>
        <taxon>Actinomycetota</taxon>
        <taxon>Actinomycetes</taxon>
        <taxon>Micrococcales</taxon>
        <taxon>Dermacoccaceae</taxon>
        <taxon>Flexivirga</taxon>
    </lineage>
</organism>
<accession>A0A916WQ45</accession>
<evidence type="ECO:0000313" key="1">
    <source>
        <dbReference type="EMBL" id="GGB22078.1"/>
    </source>
</evidence>
<sequence length="53" mass="5672">MAPVAEPTKCAAIPSALVDIPVMDVTVGRSYSWCAHREKANSAEGEQRDGQDL</sequence>
<protein>
    <submittedName>
        <fullName evidence="1">Uncharacterized protein</fullName>
    </submittedName>
</protein>
<dbReference type="AlphaFoldDB" id="A0A916WQ45"/>
<keyword evidence="2" id="KW-1185">Reference proteome</keyword>
<name>A0A916WQ45_9MICO</name>